<feature type="compositionally biased region" description="Polar residues" evidence="1">
    <location>
        <begin position="236"/>
        <end position="250"/>
    </location>
</feature>
<feature type="chain" id="PRO_5017075664" evidence="2">
    <location>
        <begin position="26"/>
        <end position="315"/>
    </location>
</feature>
<feature type="compositionally biased region" description="Polar residues" evidence="1">
    <location>
        <begin position="153"/>
        <end position="163"/>
    </location>
</feature>
<evidence type="ECO:0000256" key="1">
    <source>
        <dbReference type="SAM" id="MobiDB-lite"/>
    </source>
</evidence>
<accession>A0A371DNA6</accession>
<feature type="signal peptide" evidence="2">
    <location>
        <begin position="1"/>
        <end position="25"/>
    </location>
</feature>
<name>A0A371DNA6_9APHY</name>
<keyword evidence="2" id="KW-0732">Signal</keyword>
<feature type="compositionally biased region" description="Polar residues" evidence="1">
    <location>
        <begin position="216"/>
        <end position="229"/>
    </location>
</feature>
<feature type="region of interest" description="Disordered" evidence="1">
    <location>
        <begin position="210"/>
        <end position="250"/>
    </location>
</feature>
<proteinExistence type="predicted"/>
<sequence length="315" mass="33982">MAATSSLFTLPTISSLAAVQPVGSAQCPAVSPSPIDRGTPDVRRNTHLWATRTDRYTGLPMEPPFIYIRFMPSPLSSTSSMTTASSSSQESIKTVDLALVITGGRLSDHPATKSSDWLEAEDSHRSRDDVCADLQSEGCSKRSCILADEQESSNKNDPVPSQNEDVDRDTMAVSSEVCKPAADGVILRNPVDFMDFSFLSLGDDESEVAEIKSRSSLDSSIPPTPTSAVPSEYKTPLTSRPQTPSHTTDPVSAATVFVTAPRSPTHADTHEAGPMILGQLVSMPTVVCSEAKQYYPLWSACDMWTSVWCSWTLIC</sequence>
<dbReference type="EMBL" id="KZ857385">
    <property type="protein sequence ID" value="RDX54025.1"/>
    <property type="molecule type" value="Genomic_DNA"/>
</dbReference>
<protein>
    <submittedName>
        <fullName evidence="3">Uncharacterized protein</fullName>
    </submittedName>
</protein>
<dbReference type="Proteomes" id="UP000256964">
    <property type="component" value="Unassembled WGS sequence"/>
</dbReference>
<gene>
    <name evidence="3" type="ORF">OH76DRAFT_1057646</name>
</gene>
<dbReference type="OrthoDB" id="10644489at2759"/>
<organism evidence="3 4">
    <name type="scientific">Lentinus brumalis</name>
    <dbReference type="NCBI Taxonomy" id="2498619"/>
    <lineage>
        <taxon>Eukaryota</taxon>
        <taxon>Fungi</taxon>
        <taxon>Dikarya</taxon>
        <taxon>Basidiomycota</taxon>
        <taxon>Agaricomycotina</taxon>
        <taxon>Agaricomycetes</taxon>
        <taxon>Polyporales</taxon>
        <taxon>Polyporaceae</taxon>
        <taxon>Lentinus</taxon>
    </lineage>
</organism>
<keyword evidence="4" id="KW-1185">Reference proteome</keyword>
<evidence type="ECO:0000256" key="2">
    <source>
        <dbReference type="SAM" id="SignalP"/>
    </source>
</evidence>
<reference evidence="3 4" key="1">
    <citation type="journal article" date="2018" name="Biotechnol. Biofuels">
        <title>Integrative visual omics of the white-rot fungus Polyporus brumalis exposes the biotechnological potential of its oxidative enzymes for delignifying raw plant biomass.</title>
        <authorList>
            <person name="Miyauchi S."/>
            <person name="Rancon A."/>
            <person name="Drula E."/>
            <person name="Hage H."/>
            <person name="Chaduli D."/>
            <person name="Favel A."/>
            <person name="Grisel S."/>
            <person name="Henrissat B."/>
            <person name="Herpoel-Gimbert I."/>
            <person name="Ruiz-Duenas F.J."/>
            <person name="Chevret D."/>
            <person name="Hainaut M."/>
            <person name="Lin J."/>
            <person name="Wang M."/>
            <person name="Pangilinan J."/>
            <person name="Lipzen A."/>
            <person name="Lesage-Meessen L."/>
            <person name="Navarro D."/>
            <person name="Riley R."/>
            <person name="Grigoriev I.V."/>
            <person name="Zhou S."/>
            <person name="Raouche S."/>
            <person name="Rosso M.N."/>
        </authorList>
    </citation>
    <scope>NUCLEOTIDE SEQUENCE [LARGE SCALE GENOMIC DNA]</scope>
    <source>
        <strain evidence="3 4">BRFM 1820</strain>
    </source>
</reference>
<evidence type="ECO:0000313" key="4">
    <source>
        <dbReference type="Proteomes" id="UP000256964"/>
    </source>
</evidence>
<evidence type="ECO:0000313" key="3">
    <source>
        <dbReference type="EMBL" id="RDX54025.1"/>
    </source>
</evidence>
<feature type="region of interest" description="Disordered" evidence="1">
    <location>
        <begin position="149"/>
        <end position="169"/>
    </location>
</feature>
<dbReference type="AlphaFoldDB" id="A0A371DNA6"/>